<keyword evidence="2" id="KW-0614">Plasmid</keyword>
<dbReference type="AlphaFoldDB" id="A0A249N138"/>
<feature type="region of interest" description="Disordered" evidence="1">
    <location>
        <begin position="210"/>
        <end position="229"/>
    </location>
</feature>
<proteinExistence type="predicted"/>
<geneLocation type="plasmid" evidence="2 3">
    <name>p4</name>
</geneLocation>
<reference evidence="2 3" key="1">
    <citation type="submission" date="2017-08" db="EMBL/GenBank/DDBJ databases">
        <title>Whole Genome Sequence of Sphingobium hydrophobicum C1: Insights into Adaption to the Electronic-waste Contaminated Sediment.</title>
        <authorList>
            <person name="Song D."/>
            <person name="Chen X."/>
            <person name="Xu M."/>
        </authorList>
    </citation>
    <scope>NUCLEOTIDE SEQUENCE [LARGE SCALE GENOMIC DNA]</scope>
    <source>
        <strain evidence="2 3">C1</strain>
        <plasmid evidence="2 3">p4</plasmid>
    </source>
</reference>
<dbReference type="Proteomes" id="UP000217141">
    <property type="component" value="Plasmid p4"/>
</dbReference>
<accession>A0A249N138</accession>
<protein>
    <submittedName>
        <fullName evidence="2">Uncharacterized protein</fullName>
    </submittedName>
</protein>
<organism evidence="2 3">
    <name type="scientific">Sphingobium xenophagum</name>
    <dbReference type="NCBI Taxonomy" id="121428"/>
    <lineage>
        <taxon>Bacteria</taxon>
        <taxon>Pseudomonadati</taxon>
        <taxon>Pseudomonadota</taxon>
        <taxon>Alphaproteobacteria</taxon>
        <taxon>Sphingomonadales</taxon>
        <taxon>Sphingomonadaceae</taxon>
        <taxon>Sphingobium</taxon>
    </lineage>
</organism>
<dbReference type="EMBL" id="CP022750">
    <property type="protein sequence ID" value="ASY47069.1"/>
    <property type="molecule type" value="Genomic_DNA"/>
</dbReference>
<name>A0A249N138_SPHXE</name>
<evidence type="ECO:0000256" key="1">
    <source>
        <dbReference type="SAM" id="MobiDB-lite"/>
    </source>
</evidence>
<evidence type="ECO:0000313" key="3">
    <source>
        <dbReference type="Proteomes" id="UP000217141"/>
    </source>
</evidence>
<sequence length="229" mass="26255">MSDTDADDDDDGAYYVVPEEAIQYLPREWQEAIYARAEDGRKVLEAADKELKQLSRLSLSFYHVTVLKHIRDKLAVYRFKADMAAFLELDMLTTAFVATYVRLHTGGSGSGFARDALPEALRSAHDEIIDMRNKRYAHVAEHDSVNDEMEIQEDEGRFIVNLGFRFGFYIGGSNDWTKLVDALDEIFAERGQKIVERLQARTGREWSIAQGPLPTRRRPDWRGRSRHGV</sequence>
<dbReference type="KEGG" id="shyd:CJD35_21615"/>
<dbReference type="RefSeq" id="WP_095687555.1">
    <property type="nucleotide sequence ID" value="NZ_CP022750.1"/>
</dbReference>
<gene>
    <name evidence="2" type="ORF">CJD35_21615</name>
</gene>
<evidence type="ECO:0000313" key="2">
    <source>
        <dbReference type="EMBL" id="ASY47069.1"/>
    </source>
</evidence>